<evidence type="ECO:0000313" key="2">
    <source>
        <dbReference type="Proteomes" id="UP001154282"/>
    </source>
</evidence>
<accession>A0AAV0RJ71</accession>
<dbReference type="EMBL" id="CAMGYJ010000011">
    <property type="protein sequence ID" value="CAI0557321.1"/>
    <property type="molecule type" value="Genomic_DNA"/>
</dbReference>
<evidence type="ECO:0000313" key="1">
    <source>
        <dbReference type="EMBL" id="CAI0557321.1"/>
    </source>
</evidence>
<dbReference type="Proteomes" id="UP001154282">
    <property type="component" value="Unassembled WGS sequence"/>
</dbReference>
<gene>
    <name evidence="1" type="ORF">LITE_LOCUS48322</name>
</gene>
<organism evidence="1 2">
    <name type="scientific">Linum tenue</name>
    <dbReference type="NCBI Taxonomy" id="586396"/>
    <lineage>
        <taxon>Eukaryota</taxon>
        <taxon>Viridiplantae</taxon>
        <taxon>Streptophyta</taxon>
        <taxon>Embryophyta</taxon>
        <taxon>Tracheophyta</taxon>
        <taxon>Spermatophyta</taxon>
        <taxon>Magnoliopsida</taxon>
        <taxon>eudicotyledons</taxon>
        <taxon>Gunneridae</taxon>
        <taxon>Pentapetalae</taxon>
        <taxon>rosids</taxon>
        <taxon>fabids</taxon>
        <taxon>Malpighiales</taxon>
        <taxon>Linaceae</taxon>
        <taxon>Linum</taxon>
    </lineage>
</organism>
<protein>
    <submittedName>
        <fullName evidence="1">Uncharacterized protein</fullName>
    </submittedName>
</protein>
<keyword evidence="2" id="KW-1185">Reference proteome</keyword>
<name>A0AAV0RJ71_9ROSI</name>
<sequence length="11" mass="1207">MEHMSSGVRSS</sequence>
<proteinExistence type="predicted"/>
<comment type="caution">
    <text evidence="1">The sequence shown here is derived from an EMBL/GenBank/DDBJ whole genome shotgun (WGS) entry which is preliminary data.</text>
</comment>
<reference evidence="1" key="1">
    <citation type="submission" date="2022-08" db="EMBL/GenBank/DDBJ databases">
        <authorList>
            <person name="Gutierrez-Valencia J."/>
        </authorList>
    </citation>
    <scope>NUCLEOTIDE SEQUENCE</scope>
</reference>